<dbReference type="Gene3D" id="3.40.50.360">
    <property type="match status" value="1"/>
</dbReference>
<accession>A0A166PTB1</accession>
<dbReference type="CDD" id="cd06206">
    <property type="entry name" value="bifunctional_CYPOR"/>
    <property type="match status" value="1"/>
</dbReference>
<dbReference type="PRINTS" id="PR00385">
    <property type="entry name" value="P450"/>
</dbReference>
<keyword evidence="10 14" id="KW-0249">Electron transport</keyword>
<evidence type="ECO:0000256" key="2">
    <source>
        <dbReference type="ARBA" id="ARBA00010018"/>
    </source>
</evidence>
<keyword evidence="13 14" id="KW-0503">Monooxygenase</keyword>
<dbReference type="EMBL" id="AZGY01000004">
    <property type="protein sequence ID" value="KZZ98900.1"/>
    <property type="molecule type" value="Genomic_DNA"/>
</dbReference>
<dbReference type="InterPro" id="IPR008254">
    <property type="entry name" value="Flavodoxin/NO_synth"/>
</dbReference>
<keyword evidence="8 14" id="KW-0274">FAD</keyword>
<evidence type="ECO:0000313" key="18">
    <source>
        <dbReference type="EMBL" id="KZZ98900.1"/>
    </source>
</evidence>
<keyword evidence="9 14" id="KW-0521">NADP</keyword>
<dbReference type="InterPro" id="IPR023206">
    <property type="entry name" value="Bifunctional_P450_P450_red"/>
</dbReference>
<reference evidence="18 19" key="1">
    <citation type="journal article" date="2016" name="Genome Biol. Evol.">
        <title>Divergent and convergent evolution of fungal pathogenicity.</title>
        <authorList>
            <person name="Shang Y."/>
            <person name="Xiao G."/>
            <person name="Zheng P."/>
            <person name="Cen K."/>
            <person name="Zhan S."/>
            <person name="Wang C."/>
        </authorList>
    </citation>
    <scope>NUCLEOTIDE SEQUENCE [LARGE SCALE GENOMIC DNA]</scope>
    <source>
        <strain evidence="18 19">RCEF 2490</strain>
    </source>
</reference>
<dbReference type="Pfam" id="PF00175">
    <property type="entry name" value="NAD_binding_1"/>
    <property type="match status" value="1"/>
</dbReference>
<comment type="cofactor">
    <cofactor evidence="1 14 15">
        <name>heme</name>
        <dbReference type="ChEBI" id="CHEBI:30413"/>
    </cofactor>
</comment>
<keyword evidence="3 14" id="KW-0813">Transport</keyword>
<evidence type="ECO:0000256" key="11">
    <source>
        <dbReference type="ARBA" id="ARBA00023002"/>
    </source>
</evidence>
<evidence type="ECO:0000256" key="13">
    <source>
        <dbReference type="ARBA" id="ARBA00023033"/>
    </source>
</evidence>
<dbReference type="InterPro" id="IPR023173">
    <property type="entry name" value="NADPH_Cyt_P450_Rdtase_alpha"/>
</dbReference>
<protein>
    <recommendedName>
        <fullName evidence="14">Bifunctional cytochrome P450/NADPH--P450 reductase</fullName>
    </recommendedName>
    <domain>
        <recommendedName>
            <fullName evidence="14">Cytochrome P450</fullName>
            <ecNumber evidence="14">1.14.14.1</ecNumber>
        </recommendedName>
    </domain>
    <domain>
        <recommendedName>
            <fullName evidence="14">NADPH--cytochrome P450 reductase</fullName>
            <ecNumber evidence="14">1.6.2.4</ecNumber>
        </recommendedName>
    </domain>
</protein>
<evidence type="ECO:0000256" key="1">
    <source>
        <dbReference type="ARBA" id="ARBA00001971"/>
    </source>
</evidence>
<dbReference type="SUPFAM" id="SSF63380">
    <property type="entry name" value="Riboflavin synthase domain-like"/>
    <property type="match status" value="1"/>
</dbReference>
<evidence type="ECO:0000256" key="9">
    <source>
        <dbReference type="ARBA" id="ARBA00022857"/>
    </source>
</evidence>
<dbReference type="Pfam" id="PF00667">
    <property type="entry name" value="FAD_binding_1"/>
    <property type="match status" value="1"/>
</dbReference>
<evidence type="ECO:0000313" key="19">
    <source>
        <dbReference type="Proteomes" id="UP000078544"/>
    </source>
</evidence>
<dbReference type="AlphaFoldDB" id="A0A166PTB1"/>
<dbReference type="InterPro" id="IPR001128">
    <property type="entry name" value="Cyt_P450"/>
</dbReference>
<dbReference type="InterPro" id="IPR036396">
    <property type="entry name" value="Cyt_P450_sf"/>
</dbReference>
<dbReference type="GO" id="GO:0020037">
    <property type="term" value="F:heme binding"/>
    <property type="evidence" value="ECO:0007669"/>
    <property type="project" value="UniProtKB-UniRule"/>
</dbReference>
<dbReference type="InterPro" id="IPR017972">
    <property type="entry name" value="Cyt_P450_CS"/>
</dbReference>
<comment type="similarity">
    <text evidence="2 14">In the N-terminal section; belongs to the cytochrome P450 family.</text>
</comment>
<dbReference type="InterPro" id="IPR001433">
    <property type="entry name" value="OxRdtase_FAD/NAD-bd"/>
</dbReference>
<dbReference type="Pfam" id="PF00067">
    <property type="entry name" value="p450"/>
    <property type="match status" value="1"/>
</dbReference>
<evidence type="ECO:0000256" key="14">
    <source>
        <dbReference type="PIRNR" id="PIRNR000209"/>
    </source>
</evidence>
<feature type="domain" description="Flavodoxin-like" evidence="16">
    <location>
        <begin position="537"/>
        <end position="678"/>
    </location>
</feature>
<dbReference type="SUPFAM" id="SSF48264">
    <property type="entry name" value="Cytochrome P450"/>
    <property type="match status" value="1"/>
</dbReference>
<keyword evidence="6 14" id="KW-0288">FMN</keyword>
<sequence>MDSISLSKASLTRRPPKLSWLQWVLQWLQGNKPTREESLNGIVPIPGPPPVPLIGSVLDVDIDDVIKSVVAIMQEYGPIIQLYTGSKRDVICGSQALANELSDETRFCKVVHGALFHLREASGDGLFTAQHGSHTWGVAHRILLPNFSPLKIHDMFDGMKDIIEQLCLKWARHGPEAPIDAADDFTRLTVDTITLCTMNYRLNSFYLNDDMHLYVKALSRVLVESDKKAQFPDAINAMRFRADSRYKADIADMAKICRNIIRQRRAAGPDPNSNILLDLMIHGVDPKTGDKLSEEAIIWNLHTFLVAGHDTTSGMLSFAFCFLLENPDKMRKAREEVDSVLREGETMSLKHLQKLPYLDAILKETLRLHAPAPGFYVRPLKDTEIIGGKYVVHKSDPIAIILHQLHRDPEVWGDDADEFKPERMEHDKFSNLPPNSWKPFGNGVRSCIGRAFAWQESLMVMAILLQHFDFEMDDPSYTLRVQQTLTLKPGGFKMRARLRHGKKSGDLFKGRADVASQSVGLAGNRRTKTSDEPGHPMTILYGSNTGTGEALARWLADDAAAAGFEAQTVVEMNAATQKLPKGQPIVIIAASYNGSPSENAEQFVEWLQNLPPKTLEGVTYCVFGLGHRDWVSTHNRVPILINELMERAGATRLTDPKYADMATEDLFSSAESWSAEQLWPVLGDKYAVKPTNTLDVDLQVEESQPARLTMRRGFFQATVTETRELSRPGVPRKHHLGLKLPADIDYHTGDRLQVLPKNGSNAVNRVLSRFSLDHDQVLTINSARPLGLPVGMPISAVDLVSMYVELGQPASQRNIRTLIEFVPAADEATKAALLDLAVGRDEADTKTSSVSVLDILERFRCIDLPFAKFLAMLPQMRPRTYSLSSSPARDPQHGTLTLSVSDEGVATNYLASAHVGQFVHASLVRAPREFRLPSSPSSTPVVMIATGSGLAPFRGFLQERSHTKGRLAPALLFYGCRGPADDMYRAELDEFERAGVVEVRRAFSREPGAPYKYVTDNLSAAREDLARVWTAGAAVYVCGGKKISDNVFDVLGPILFEADRKAAKTSAATVDEWSEQLPRERYVMEIFN</sequence>
<evidence type="ECO:0000256" key="15">
    <source>
        <dbReference type="PIRSR" id="PIRSR000209-1"/>
    </source>
</evidence>
<dbReference type="GO" id="GO:0050660">
    <property type="term" value="F:flavin adenine dinucleotide binding"/>
    <property type="evidence" value="ECO:0007669"/>
    <property type="project" value="TreeGrafter"/>
</dbReference>
<comment type="catalytic activity">
    <reaction evidence="14">
        <text>an organic molecule + reduced [NADPH--hemoprotein reductase] + O2 = an alcohol + oxidized [NADPH--hemoprotein reductase] + H2O + H(+)</text>
        <dbReference type="Rhea" id="RHEA:17149"/>
        <dbReference type="Rhea" id="RHEA-COMP:11964"/>
        <dbReference type="Rhea" id="RHEA-COMP:11965"/>
        <dbReference type="ChEBI" id="CHEBI:15377"/>
        <dbReference type="ChEBI" id="CHEBI:15378"/>
        <dbReference type="ChEBI" id="CHEBI:15379"/>
        <dbReference type="ChEBI" id="CHEBI:30879"/>
        <dbReference type="ChEBI" id="CHEBI:57618"/>
        <dbReference type="ChEBI" id="CHEBI:58210"/>
        <dbReference type="ChEBI" id="CHEBI:142491"/>
        <dbReference type="EC" id="1.14.14.1"/>
    </reaction>
</comment>
<dbReference type="InterPro" id="IPR017927">
    <property type="entry name" value="FAD-bd_FR_type"/>
</dbReference>
<dbReference type="InterPro" id="IPR003097">
    <property type="entry name" value="CysJ-like_FAD-binding"/>
</dbReference>
<dbReference type="GO" id="GO:0003958">
    <property type="term" value="F:NADPH-hemoprotein reductase activity"/>
    <property type="evidence" value="ECO:0007669"/>
    <property type="project" value="UniProtKB-UniRule"/>
</dbReference>
<dbReference type="InterPro" id="IPR039261">
    <property type="entry name" value="FNR_nucleotide-bd"/>
</dbReference>
<name>A0A166PTB1_9HYPO</name>
<dbReference type="InterPro" id="IPR017938">
    <property type="entry name" value="Riboflavin_synthase-like_b-brl"/>
</dbReference>
<evidence type="ECO:0000256" key="7">
    <source>
        <dbReference type="ARBA" id="ARBA00022723"/>
    </source>
</evidence>
<dbReference type="Proteomes" id="UP000078544">
    <property type="component" value="Unassembled WGS sequence"/>
</dbReference>
<keyword evidence="5 14" id="KW-0285">Flavoprotein</keyword>
<dbReference type="FunFam" id="1.10.630.10:FF:000040">
    <property type="entry name" value="Bifunctional cytochrome P450/NADPH--P450 reductase"/>
    <property type="match status" value="1"/>
</dbReference>
<dbReference type="PIRSF" id="PIRSF000209">
    <property type="entry name" value="Bifunctional_P450_P450R"/>
    <property type="match status" value="1"/>
</dbReference>
<keyword evidence="19" id="KW-1185">Reference proteome</keyword>
<organism evidence="18 19">
    <name type="scientific">Moelleriella libera RCEF 2490</name>
    <dbReference type="NCBI Taxonomy" id="1081109"/>
    <lineage>
        <taxon>Eukaryota</taxon>
        <taxon>Fungi</taxon>
        <taxon>Dikarya</taxon>
        <taxon>Ascomycota</taxon>
        <taxon>Pezizomycotina</taxon>
        <taxon>Sordariomycetes</taxon>
        <taxon>Hypocreomycetidae</taxon>
        <taxon>Hypocreales</taxon>
        <taxon>Clavicipitaceae</taxon>
        <taxon>Moelleriella</taxon>
    </lineage>
</organism>
<evidence type="ECO:0000256" key="4">
    <source>
        <dbReference type="ARBA" id="ARBA00022617"/>
    </source>
</evidence>
<feature type="binding site" description="axial binding residue" evidence="15">
    <location>
        <position position="447"/>
    </location>
    <ligand>
        <name>heme</name>
        <dbReference type="ChEBI" id="CHEBI:30413"/>
    </ligand>
    <ligandPart>
        <name>Fe</name>
        <dbReference type="ChEBI" id="CHEBI:18248"/>
    </ligandPart>
</feature>
<dbReference type="EC" id="1.14.14.1" evidence="14"/>
<evidence type="ECO:0000256" key="10">
    <source>
        <dbReference type="ARBA" id="ARBA00022982"/>
    </source>
</evidence>
<dbReference type="InterPro" id="IPR002401">
    <property type="entry name" value="Cyt_P450_E_grp-I"/>
</dbReference>
<dbReference type="Gene3D" id="1.20.990.10">
    <property type="entry name" value="NADPH-cytochrome p450 Reductase, Chain A, domain 3"/>
    <property type="match status" value="1"/>
</dbReference>
<dbReference type="STRING" id="1081109.A0A166PTB1"/>
<evidence type="ECO:0000256" key="6">
    <source>
        <dbReference type="ARBA" id="ARBA00022643"/>
    </source>
</evidence>
<dbReference type="PROSITE" id="PS50902">
    <property type="entry name" value="FLAVODOXIN_LIKE"/>
    <property type="match status" value="1"/>
</dbReference>
<evidence type="ECO:0000259" key="16">
    <source>
        <dbReference type="PROSITE" id="PS50902"/>
    </source>
</evidence>
<dbReference type="PROSITE" id="PS51384">
    <property type="entry name" value="FAD_FR"/>
    <property type="match status" value="1"/>
</dbReference>
<dbReference type="OrthoDB" id="1470350at2759"/>
<comment type="catalytic activity">
    <reaction evidence="14">
        <text>2 oxidized [cytochrome P450] + NADPH = 2 reduced [cytochrome P450] + NADP(+) + H(+)</text>
        <dbReference type="Rhea" id="RHEA:24040"/>
        <dbReference type="Rhea" id="RHEA-COMP:14627"/>
        <dbReference type="Rhea" id="RHEA-COMP:14628"/>
        <dbReference type="ChEBI" id="CHEBI:15378"/>
        <dbReference type="ChEBI" id="CHEBI:55376"/>
        <dbReference type="ChEBI" id="CHEBI:57783"/>
        <dbReference type="ChEBI" id="CHEBI:58349"/>
        <dbReference type="ChEBI" id="CHEBI:60344"/>
        <dbReference type="EC" id="1.6.2.4"/>
    </reaction>
</comment>
<keyword evidence="11 14" id="KW-0560">Oxidoreductase</keyword>
<comment type="cofactor">
    <cofactor evidence="14">
        <name>FAD</name>
        <dbReference type="ChEBI" id="CHEBI:57692"/>
    </cofactor>
    <cofactor evidence="14">
        <name>FMN</name>
        <dbReference type="ChEBI" id="CHEBI:58210"/>
    </cofactor>
</comment>
<dbReference type="GO" id="GO:0070330">
    <property type="term" value="F:aromatase activity"/>
    <property type="evidence" value="ECO:0007669"/>
    <property type="project" value="UniProtKB-UniRule"/>
</dbReference>
<dbReference type="PANTHER" id="PTHR19384">
    <property type="entry name" value="NITRIC OXIDE SYNTHASE-RELATED"/>
    <property type="match status" value="1"/>
</dbReference>
<dbReference type="PRINTS" id="PR00463">
    <property type="entry name" value="EP450I"/>
</dbReference>
<evidence type="ECO:0000256" key="5">
    <source>
        <dbReference type="ARBA" id="ARBA00022630"/>
    </source>
</evidence>
<dbReference type="SUPFAM" id="SSF52343">
    <property type="entry name" value="Ferredoxin reductase-like, C-terminal NADP-linked domain"/>
    <property type="match status" value="1"/>
</dbReference>
<dbReference type="Gene3D" id="1.10.630.10">
    <property type="entry name" value="Cytochrome P450"/>
    <property type="match status" value="1"/>
</dbReference>
<dbReference type="SUPFAM" id="SSF52218">
    <property type="entry name" value="Flavoproteins"/>
    <property type="match status" value="1"/>
</dbReference>
<proteinExistence type="inferred from homology"/>
<dbReference type="Pfam" id="PF00258">
    <property type="entry name" value="Flavodoxin_1"/>
    <property type="match status" value="1"/>
</dbReference>
<dbReference type="CDD" id="cd11068">
    <property type="entry name" value="CYP120A1"/>
    <property type="match status" value="1"/>
</dbReference>
<evidence type="ECO:0000256" key="3">
    <source>
        <dbReference type="ARBA" id="ARBA00022448"/>
    </source>
</evidence>
<evidence type="ECO:0000256" key="8">
    <source>
        <dbReference type="ARBA" id="ARBA00022827"/>
    </source>
</evidence>
<dbReference type="GO" id="GO:0010181">
    <property type="term" value="F:FMN binding"/>
    <property type="evidence" value="ECO:0007669"/>
    <property type="project" value="UniProtKB-UniRule"/>
</dbReference>
<dbReference type="PANTHER" id="PTHR19384:SF127">
    <property type="entry name" value="BIFUNCTIONAL CYTOCHROME P450_NADPH--P450 REDUCTASE"/>
    <property type="match status" value="1"/>
</dbReference>
<evidence type="ECO:0000259" key="17">
    <source>
        <dbReference type="PROSITE" id="PS51384"/>
    </source>
</evidence>
<comment type="caution">
    <text evidence="18">The sequence shown here is derived from an EMBL/GenBank/DDBJ whole genome shotgun (WGS) entry which is preliminary data.</text>
</comment>
<dbReference type="PROSITE" id="PS00086">
    <property type="entry name" value="CYTOCHROME_P450"/>
    <property type="match status" value="1"/>
</dbReference>
<evidence type="ECO:0000256" key="12">
    <source>
        <dbReference type="ARBA" id="ARBA00023004"/>
    </source>
</evidence>
<dbReference type="GO" id="GO:0005829">
    <property type="term" value="C:cytosol"/>
    <property type="evidence" value="ECO:0007669"/>
    <property type="project" value="TreeGrafter"/>
</dbReference>
<keyword evidence="7 14" id="KW-0479">Metal-binding</keyword>
<dbReference type="GO" id="GO:0005506">
    <property type="term" value="F:iron ion binding"/>
    <property type="evidence" value="ECO:0007669"/>
    <property type="project" value="UniProtKB-UniRule"/>
</dbReference>
<keyword evidence="4 14" id="KW-0349">Heme</keyword>
<feature type="domain" description="FAD-binding FR-type" evidence="17">
    <location>
        <begin position="712"/>
        <end position="933"/>
    </location>
</feature>
<gene>
    <name evidence="18" type="ORF">AAL_02451</name>
</gene>
<dbReference type="Gene3D" id="3.40.50.80">
    <property type="entry name" value="Nucleotide-binding domain of ferredoxin-NADP reductase (FNR) module"/>
    <property type="match status" value="1"/>
</dbReference>
<keyword evidence="12 14" id="KW-0408">Iron</keyword>
<dbReference type="InterPro" id="IPR029039">
    <property type="entry name" value="Flavoprotein-like_sf"/>
</dbReference>
<dbReference type="EC" id="1.6.2.4" evidence="14"/>
<dbReference type="Gene3D" id="2.40.30.10">
    <property type="entry name" value="Translation factors"/>
    <property type="match status" value="1"/>
</dbReference>